<feature type="binding site" evidence="2">
    <location>
        <position position="105"/>
    </location>
    <ligand>
        <name>CoA</name>
        <dbReference type="ChEBI" id="CHEBI:57287"/>
    </ligand>
</feature>
<organism evidence="6 7">
    <name type="scientific">Streptomyces filamentosus</name>
    <name type="common">Streptomyces roseosporus</name>
    <dbReference type="NCBI Taxonomy" id="67294"/>
    <lineage>
        <taxon>Bacteria</taxon>
        <taxon>Bacillati</taxon>
        <taxon>Actinomycetota</taxon>
        <taxon>Actinomycetes</taxon>
        <taxon>Kitasatosporales</taxon>
        <taxon>Streptomycetaceae</taxon>
        <taxon>Streptomyces</taxon>
    </lineage>
</organism>
<dbReference type="Pfam" id="PF17837">
    <property type="entry name" value="4PPT_N"/>
    <property type="match status" value="1"/>
</dbReference>
<keyword evidence="7" id="KW-1185">Reference proteome</keyword>
<dbReference type="RefSeq" id="WP_190040603.1">
    <property type="nucleotide sequence ID" value="NZ_BNBE01000001.1"/>
</dbReference>
<dbReference type="GO" id="GO:0009239">
    <property type="term" value="P:enterobactin biosynthetic process"/>
    <property type="evidence" value="ECO:0007669"/>
    <property type="project" value="InterPro"/>
</dbReference>
<feature type="binding site" evidence="2">
    <location>
        <begin position="83"/>
        <end position="84"/>
    </location>
    <ligand>
        <name>CoA</name>
        <dbReference type="ChEBI" id="CHEBI:57287"/>
    </ligand>
</feature>
<protein>
    <submittedName>
        <fullName evidence="6">4'-phosphopantetheinyl transferase</fullName>
    </submittedName>
</protein>
<sequence length="232" mass="24976">MIEELLPAGVAGAERFDDAEAVTPFPEEEAVVARSVAERRDSFHTARLCARLALAELGLPPVPILPGPKGEPRWPAGLVGSMTHCTGYRGAVLARASEFAGLGIDAEPHLPLPEGVLETVSLPAERERLLLLGRDHPGVHWDRLLFSAKEAVYKVWFPLARKWLDFDEADIALLPDGRFTARLLVPGPVVAGRRVPVLAGRWRVGRGLVLTALVLGPAGESLTGPGHVRDLP</sequence>
<dbReference type="InterPro" id="IPR041354">
    <property type="entry name" value="4PPT_N"/>
</dbReference>
<accession>A0A919EH41</accession>
<feature type="binding site" evidence="2">
    <location>
        <position position="150"/>
    </location>
    <ligand>
        <name>CoA</name>
        <dbReference type="ChEBI" id="CHEBI:57287"/>
    </ligand>
</feature>
<keyword evidence="1 6" id="KW-0808">Transferase</keyword>
<dbReference type="InterPro" id="IPR008278">
    <property type="entry name" value="4-PPantetheinyl_Trfase_dom"/>
</dbReference>
<proteinExistence type="predicted"/>
<dbReference type="PRINTS" id="PR01399">
    <property type="entry name" value="ENTSNTHTASED"/>
</dbReference>
<evidence type="ECO:0000256" key="3">
    <source>
        <dbReference type="PIRSR" id="PIRSR603542-2"/>
    </source>
</evidence>
<comment type="caution">
    <text evidence="6">The sequence shown here is derived from an EMBL/GenBank/DDBJ whole genome shotgun (WGS) entry which is preliminary data.</text>
</comment>
<evidence type="ECO:0000256" key="1">
    <source>
        <dbReference type="ARBA" id="ARBA00022679"/>
    </source>
</evidence>
<dbReference type="GO" id="GO:0000287">
    <property type="term" value="F:magnesium ion binding"/>
    <property type="evidence" value="ECO:0007669"/>
    <property type="project" value="InterPro"/>
</dbReference>
<evidence type="ECO:0000259" key="4">
    <source>
        <dbReference type="Pfam" id="PF01648"/>
    </source>
</evidence>
<feature type="domain" description="4'-phosphopantetheinyl transferase N-terminal" evidence="5">
    <location>
        <begin position="27"/>
        <end position="94"/>
    </location>
</feature>
<reference evidence="6" key="1">
    <citation type="journal article" date="2014" name="Int. J. Syst. Evol. Microbiol.">
        <title>Complete genome sequence of Corynebacterium casei LMG S-19264T (=DSM 44701T), isolated from a smear-ripened cheese.</title>
        <authorList>
            <consortium name="US DOE Joint Genome Institute (JGI-PGF)"/>
            <person name="Walter F."/>
            <person name="Albersmeier A."/>
            <person name="Kalinowski J."/>
            <person name="Ruckert C."/>
        </authorList>
    </citation>
    <scope>NUCLEOTIDE SEQUENCE</scope>
    <source>
        <strain evidence="6">JCM 4122</strain>
    </source>
</reference>
<feature type="binding site" evidence="2">
    <location>
        <position position="164"/>
    </location>
    <ligand>
        <name>CoA</name>
        <dbReference type="ChEBI" id="CHEBI:57287"/>
    </ligand>
</feature>
<gene>
    <name evidence="6" type="ORF">GCM10017667_03240</name>
</gene>
<evidence type="ECO:0000313" key="6">
    <source>
        <dbReference type="EMBL" id="GHF79135.1"/>
    </source>
</evidence>
<feature type="domain" description="4'-phosphopantetheinyl transferase" evidence="4">
    <location>
        <begin position="101"/>
        <end position="185"/>
    </location>
</feature>
<dbReference type="PANTHER" id="PTHR38096:SF1">
    <property type="entry name" value="ENTEROBACTIN SYNTHASE COMPONENT D"/>
    <property type="match status" value="1"/>
</dbReference>
<evidence type="ECO:0000259" key="5">
    <source>
        <dbReference type="Pfam" id="PF17837"/>
    </source>
</evidence>
<feature type="binding site" evidence="3">
    <location>
        <position position="105"/>
    </location>
    <ligand>
        <name>Mg(2+)</name>
        <dbReference type="ChEBI" id="CHEBI:18420"/>
    </ligand>
</feature>
<feature type="binding site" evidence="2">
    <location>
        <position position="47"/>
    </location>
    <ligand>
        <name>CoA</name>
        <dbReference type="ChEBI" id="CHEBI:57287"/>
    </ligand>
</feature>
<feature type="binding site" evidence="3">
    <location>
        <position position="106"/>
    </location>
    <ligand>
        <name>Mg(2+)</name>
        <dbReference type="ChEBI" id="CHEBI:18420"/>
    </ligand>
</feature>
<feature type="binding site" evidence="2">
    <location>
        <position position="39"/>
    </location>
    <ligand>
        <name>CoA</name>
        <dbReference type="ChEBI" id="CHEBI:57287"/>
    </ligand>
</feature>
<dbReference type="AlphaFoldDB" id="A0A919EH41"/>
<evidence type="ECO:0000256" key="2">
    <source>
        <dbReference type="PIRSR" id="PIRSR603542-1"/>
    </source>
</evidence>
<comment type="cofactor">
    <cofactor evidence="3">
        <name>Mg(2+)</name>
        <dbReference type="ChEBI" id="CHEBI:18420"/>
    </cofactor>
</comment>
<keyword evidence="3" id="KW-0460">Magnesium</keyword>
<dbReference type="SUPFAM" id="SSF56214">
    <property type="entry name" value="4'-phosphopantetheinyl transferase"/>
    <property type="match status" value="1"/>
</dbReference>
<dbReference type="GO" id="GO:0005886">
    <property type="term" value="C:plasma membrane"/>
    <property type="evidence" value="ECO:0007669"/>
    <property type="project" value="TreeGrafter"/>
</dbReference>
<name>A0A919EH41_STRFL</name>
<dbReference type="GO" id="GO:0008897">
    <property type="term" value="F:holo-[acyl-carrier-protein] synthase activity"/>
    <property type="evidence" value="ECO:0007669"/>
    <property type="project" value="InterPro"/>
</dbReference>
<dbReference type="Proteomes" id="UP000632849">
    <property type="component" value="Unassembled WGS sequence"/>
</dbReference>
<dbReference type="Pfam" id="PF01648">
    <property type="entry name" value="ACPS"/>
    <property type="match status" value="1"/>
</dbReference>
<dbReference type="InterPro" id="IPR037143">
    <property type="entry name" value="4-PPantetheinyl_Trfase_dom_sf"/>
</dbReference>
<feature type="binding site" evidence="3">
    <location>
        <position position="107"/>
    </location>
    <ligand>
        <name>Mg(2+)</name>
        <dbReference type="ChEBI" id="CHEBI:18420"/>
    </ligand>
</feature>
<reference evidence="6" key="2">
    <citation type="submission" date="2020-09" db="EMBL/GenBank/DDBJ databases">
        <authorList>
            <person name="Sun Q."/>
            <person name="Ohkuma M."/>
        </authorList>
    </citation>
    <scope>NUCLEOTIDE SEQUENCE</scope>
    <source>
        <strain evidence="6">JCM 4122</strain>
    </source>
</reference>
<dbReference type="InterPro" id="IPR003542">
    <property type="entry name" value="Enbac_synth_compD-like"/>
</dbReference>
<dbReference type="GO" id="GO:0009366">
    <property type="term" value="C:enterobactin synthetase complex"/>
    <property type="evidence" value="ECO:0007669"/>
    <property type="project" value="InterPro"/>
</dbReference>
<dbReference type="EMBL" id="BNBE01000001">
    <property type="protein sequence ID" value="GHF79135.1"/>
    <property type="molecule type" value="Genomic_DNA"/>
</dbReference>
<evidence type="ECO:0000313" key="7">
    <source>
        <dbReference type="Proteomes" id="UP000632849"/>
    </source>
</evidence>
<dbReference type="PANTHER" id="PTHR38096">
    <property type="entry name" value="ENTEROBACTIN SYNTHASE COMPONENT D"/>
    <property type="match status" value="1"/>
</dbReference>
<feature type="binding site" evidence="2">
    <location>
        <position position="154"/>
    </location>
    <ligand>
        <name>CoA</name>
        <dbReference type="ChEBI" id="CHEBI:57287"/>
    </ligand>
</feature>
<keyword evidence="3" id="KW-0479">Metal-binding</keyword>